<gene>
    <name evidence="3" type="ORF">IQ235_10555</name>
</gene>
<dbReference type="RefSeq" id="WP_264321442.1">
    <property type="nucleotide sequence ID" value="NZ_JADEXN010000165.1"/>
</dbReference>
<accession>A0A928VX63</accession>
<feature type="compositionally biased region" description="Polar residues" evidence="1">
    <location>
        <begin position="1"/>
        <end position="13"/>
    </location>
</feature>
<organism evidence="3 4">
    <name type="scientific">Zarconia navalis LEGE 11467</name>
    <dbReference type="NCBI Taxonomy" id="1828826"/>
    <lineage>
        <taxon>Bacteria</taxon>
        <taxon>Bacillati</taxon>
        <taxon>Cyanobacteriota</taxon>
        <taxon>Cyanophyceae</taxon>
        <taxon>Oscillatoriophycideae</taxon>
        <taxon>Oscillatoriales</taxon>
        <taxon>Oscillatoriales incertae sedis</taxon>
        <taxon>Zarconia</taxon>
        <taxon>Zarconia navalis</taxon>
    </lineage>
</organism>
<dbReference type="Proteomes" id="UP000621799">
    <property type="component" value="Unassembled WGS sequence"/>
</dbReference>
<evidence type="ECO:0000313" key="4">
    <source>
        <dbReference type="Proteomes" id="UP000621799"/>
    </source>
</evidence>
<keyword evidence="4" id="KW-1185">Reference proteome</keyword>
<evidence type="ECO:0000256" key="1">
    <source>
        <dbReference type="SAM" id="MobiDB-lite"/>
    </source>
</evidence>
<reference evidence="3" key="1">
    <citation type="submission" date="2020-10" db="EMBL/GenBank/DDBJ databases">
        <authorList>
            <person name="Castelo-Branco R."/>
            <person name="Eusebio N."/>
            <person name="Adriana R."/>
            <person name="Vieira A."/>
            <person name="Brugerolle De Fraissinette N."/>
            <person name="Rezende De Castro R."/>
            <person name="Schneider M.P."/>
            <person name="Vasconcelos V."/>
            <person name="Leao P.N."/>
        </authorList>
    </citation>
    <scope>NUCLEOTIDE SEQUENCE</scope>
    <source>
        <strain evidence="3">LEGE 11467</strain>
    </source>
</reference>
<sequence>MNSPKFRNSNPFKSRQESEENPIELVVSVVIASFVVGIIPIVCASTVQPQGEVAPILGEATLWHEAGFVR</sequence>
<name>A0A928VX63_9CYAN</name>
<dbReference type="AlphaFoldDB" id="A0A928VX63"/>
<keyword evidence="2" id="KW-0812">Transmembrane</keyword>
<feature type="region of interest" description="Disordered" evidence="1">
    <location>
        <begin position="1"/>
        <end position="21"/>
    </location>
</feature>
<dbReference type="EMBL" id="JADEXN010000165">
    <property type="protein sequence ID" value="MBE9041219.1"/>
    <property type="molecule type" value="Genomic_DNA"/>
</dbReference>
<protein>
    <submittedName>
        <fullName evidence="3">Uncharacterized protein</fullName>
    </submittedName>
</protein>
<keyword evidence="2" id="KW-0472">Membrane</keyword>
<keyword evidence="2" id="KW-1133">Transmembrane helix</keyword>
<proteinExistence type="predicted"/>
<evidence type="ECO:0000256" key="2">
    <source>
        <dbReference type="SAM" id="Phobius"/>
    </source>
</evidence>
<comment type="caution">
    <text evidence="3">The sequence shown here is derived from an EMBL/GenBank/DDBJ whole genome shotgun (WGS) entry which is preliminary data.</text>
</comment>
<evidence type="ECO:0000313" key="3">
    <source>
        <dbReference type="EMBL" id="MBE9041219.1"/>
    </source>
</evidence>
<feature type="transmembrane region" description="Helical" evidence="2">
    <location>
        <begin position="21"/>
        <end position="42"/>
    </location>
</feature>